<proteinExistence type="predicted"/>
<dbReference type="Proteomes" id="UP001276854">
    <property type="component" value="Unassembled WGS sequence"/>
</dbReference>
<feature type="transmembrane region" description="Helical" evidence="1">
    <location>
        <begin position="6"/>
        <end position="30"/>
    </location>
</feature>
<name>A0ABU4GNA5_9CLOT</name>
<keyword evidence="1" id="KW-0472">Membrane</keyword>
<comment type="caution">
    <text evidence="2">The sequence shown here is derived from an EMBL/GenBank/DDBJ whole genome shotgun (WGS) entry which is preliminary data.</text>
</comment>
<dbReference type="EMBL" id="JAWONS010000240">
    <property type="protein sequence ID" value="MDW2799086.1"/>
    <property type="molecule type" value="Genomic_DNA"/>
</dbReference>
<accession>A0ABU4GNA5</accession>
<keyword evidence="1" id="KW-1133">Transmembrane helix</keyword>
<dbReference type="RefSeq" id="WP_318065274.1">
    <property type="nucleotide sequence ID" value="NZ_JAWONS010000240.1"/>
</dbReference>
<evidence type="ECO:0000313" key="2">
    <source>
        <dbReference type="EMBL" id="MDW2799086.1"/>
    </source>
</evidence>
<gene>
    <name evidence="2" type="ORF">RZO55_16055</name>
</gene>
<sequence>MNNHIRYWAIGLILGFAILLIAVFTAANWYKIKKAAPESLPSVEVNRNLDNVLAENQTPLS</sequence>
<keyword evidence="1" id="KW-0812">Transmembrane</keyword>
<organism evidence="2 3">
    <name type="scientific">Clostridium boliviensis</name>
    <dbReference type="NCBI Taxonomy" id="318465"/>
    <lineage>
        <taxon>Bacteria</taxon>
        <taxon>Bacillati</taxon>
        <taxon>Bacillota</taxon>
        <taxon>Clostridia</taxon>
        <taxon>Eubacteriales</taxon>
        <taxon>Clostridiaceae</taxon>
        <taxon>Clostridium</taxon>
    </lineage>
</organism>
<evidence type="ECO:0000256" key="1">
    <source>
        <dbReference type="SAM" id="Phobius"/>
    </source>
</evidence>
<reference evidence="2 3" key="1">
    <citation type="submission" date="2023-10" db="EMBL/GenBank/DDBJ databases">
        <title>A novel Glycoside Hydrolase 43-Like Enzyme from Clostrdium boliviensis is an Endo-xylanase, and a Candidate for Xylooligosaccharides Production from Different Xylan Substrates.</title>
        <authorList>
            <person name="Alvarez M.T."/>
            <person name="Rocabado-Villegas L.R."/>
            <person name="Salas-Veizaga D.M."/>
            <person name="Linares-Pasten J.A."/>
            <person name="Gudmundsdottir E.E."/>
            <person name="Hreggvidsson G.O."/>
            <person name="Adlercreutz P."/>
            <person name="Nordberg Karlsson E."/>
        </authorList>
    </citation>
    <scope>NUCLEOTIDE SEQUENCE [LARGE SCALE GENOMIC DNA]</scope>
    <source>
        <strain evidence="2 3">E-1</strain>
    </source>
</reference>
<evidence type="ECO:0000313" key="3">
    <source>
        <dbReference type="Proteomes" id="UP001276854"/>
    </source>
</evidence>
<protein>
    <submittedName>
        <fullName evidence="2">Uncharacterized protein</fullName>
    </submittedName>
</protein>
<keyword evidence="3" id="KW-1185">Reference proteome</keyword>